<dbReference type="SMART" id="SM00367">
    <property type="entry name" value="LRR_CC"/>
    <property type="match status" value="5"/>
</dbReference>
<dbReference type="InterPro" id="IPR032675">
    <property type="entry name" value="LRR_dom_sf"/>
</dbReference>
<organism evidence="2 3">
    <name type="scientific">Blastopirellula marina</name>
    <dbReference type="NCBI Taxonomy" id="124"/>
    <lineage>
        <taxon>Bacteria</taxon>
        <taxon>Pseudomonadati</taxon>
        <taxon>Planctomycetota</taxon>
        <taxon>Planctomycetia</taxon>
        <taxon>Pirellulales</taxon>
        <taxon>Pirellulaceae</taxon>
        <taxon>Blastopirellula</taxon>
    </lineage>
</organism>
<dbReference type="GO" id="GO:0031146">
    <property type="term" value="P:SCF-dependent proteasomal ubiquitin-dependent protein catabolic process"/>
    <property type="evidence" value="ECO:0007669"/>
    <property type="project" value="TreeGrafter"/>
</dbReference>
<gene>
    <name evidence="2" type="ORF">C5Y96_05200</name>
</gene>
<evidence type="ECO:0000256" key="1">
    <source>
        <dbReference type="SAM" id="SignalP"/>
    </source>
</evidence>
<dbReference type="AlphaFoldDB" id="A0A2S8G481"/>
<feature type="signal peptide" evidence="1">
    <location>
        <begin position="1"/>
        <end position="30"/>
    </location>
</feature>
<keyword evidence="1" id="KW-0732">Signal</keyword>
<dbReference type="Proteomes" id="UP000240009">
    <property type="component" value="Unassembled WGS sequence"/>
</dbReference>
<dbReference type="SUPFAM" id="SSF52047">
    <property type="entry name" value="RNI-like"/>
    <property type="match status" value="1"/>
</dbReference>
<evidence type="ECO:0008006" key="4">
    <source>
        <dbReference type="Google" id="ProtNLM"/>
    </source>
</evidence>
<accession>A0A2S8G481</accession>
<dbReference type="OrthoDB" id="232968at2"/>
<dbReference type="EMBL" id="PUIA01000016">
    <property type="protein sequence ID" value="PQO39255.1"/>
    <property type="molecule type" value="Genomic_DNA"/>
</dbReference>
<dbReference type="PANTHER" id="PTHR13318">
    <property type="entry name" value="PARTNER OF PAIRED, ISOFORM B-RELATED"/>
    <property type="match status" value="1"/>
</dbReference>
<protein>
    <recommendedName>
        <fullName evidence="4">Leucine Rich repeats (2 copies)</fullName>
    </recommendedName>
</protein>
<feature type="chain" id="PRO_5015523893" description="Leucine Rich repeats (2 copies)" evidence="1">
    <location>
        <begin position="31"/>
        <end position="563"/>
    </location>
</feature>
<comment type="caution">
    <text evidence="2">The sequence shown here is derived from an EMBL/GenBank/DDBJ whole genome shotgun (WGS) entry which is preliminary data.</text>
</comment>
<dbReference type="InterPro" id="IPR001611">
    <property type="entry name" value="Leu-rich_rpt"/>
</dbReference>
<dbReference type="InterPro" id="IPR006553">
    <property type="entry name" value="Leu-rich_rpt_Cys-con_subtyp"/>
</dbReference>
<dbReference type="GO" id="GO:0019005">
    <property type="term" value="C:SCF ubiquitin ligase complex"/>
    <property type="evidence" value="ECO:0007669"/>
    <property type="project" value="TreeGrafter"/>
</dbReference>
<dbReference type="RefSeq" id="WP_105350578.1">
    <property type="nucleotide sequence ID" value="NZ_PUIA01000016.1"/>
</dbReference>
<evidence type="ECO:0000313" key="3">
    <source>
        <dbReference type="Proteomes" id="UP000240009"/>
    </source>
</evidence>
<dbReference type="Pfam" id="PF13516">
    <property type="entry name" value="LRR_6"/>
    <property type="match status" value="4"/>
</dbReference>
<evidence type="ECO:0000313" key="2">
    <source>
        <dbReference type="EMBL" id="PQO39255.1"/>
    </source>
</evidence>
<name>A0A2S8G481_9BACT</name>
<reference evidence="2 3" key="1">
    <citation type="submission" date="2018-02" db="EMBL/GenBank/DDBJ databases">
        <title>Comparative genomes isolates from brazilian mangrove.</title>
        <authorList>
            <person name="Araujo J.E."/>
            <person name="Taketani R.G."/>
            <person name="Silva M.C.P."/>
            <person name="Loureco M.V."/>
            <person name="Andreote F.D."/>
        </authorList>
    </citation>
    <scope>NUCLEOTIDE SEQUENCE [LARGE SCALE GENOMIC DNA]</scope>
    <source>
        <strain evidence="2 3">HEX-2 MGV</strain>
    </source>
</reference>
<proteinExistence type="predicted"/>
<sequence length="563" mass="62151">MLIDFRCVITNSVLALVTAVLLAAPSPLPAQQNTANDLMPKWEDLKPQPAQLPEKYVGQKFQPVDLSKYGLPVTVDLLSTMEVEQSFSLPQVEITDTNNDRFLLKIEFGKPTFRFLLRRASQAFELGASMSGKTAAQYMQDKEFLRFADPSVLAISSPDPWGEPGKAYMAWGTRAVGKFDYKMTIGESALDTPKMDELQLAMHIFQSLKANPSEPKTILEELAARGVDVEDVDDPAEIDTLKFDVVERFTEAGYEFIAPLKNLEIVRHGFSPATDKLLEALQDKQKLARLDVSSGDITDAGLAYLKDKTELTSLDLAGTLITDEGLANLADLKNLRTLSLGETQITGEGLAYLANLPELSNLDLHSTPLTDDNFRHLAKLKHLKQLNLYDNQLTGEGLQHLAELGELNYINLSKSPHLSPATLAALGALPNLERLAAIETQITPNALTAINVDTLESLELGETPTTDAQLEKLQRFTKLKRLGISDCDQIDGSGFVYLKEMPALESLSLPRTISAEALLKLKDMPNIKSVNLDTFATLPAEHSYYQKSDVEALKQARPDLKLW</sequence>
<dbReference type="Gene3D" id="3.80.10.10">
    <property type="entry name" value="Ribonuclease Inhibitor"/>
    <property type="match status" value="3"/>
</dbReference>